<keyword evidence="2" id="KW-0479">Metal-binding</keyword>
<accession>A0AB34K4T8</accession>
<gene>
    <name evidence="9" type="ORF">AB1Y20_009528</name>
</gene>
<dbReference type="GO" id="GO:0004656">
    <property type="term" value="F:procollagen-proline 4-dioxygenase activity"/>
    <property type="evidence" value="ECO:0007669"/>
    <property type="project" value="TreeGrafter"/>
</dbReference>
<evidence type="ECO:0000256" key="2">
    <source>
        <dbReference type="ARBA" id="ARBA00022723"/>
    </source>
</evidence>
<evidence type="ECO:0000313" key="9">
    <source>
        <dbReference type="EMBL" id="KAL1528167.1"/>
    </source>
</evidence>
<dbReference type="SMART" id="SM00702">
    <property type="entry name" value="P4Hc"/>
    <property type="match status" value="1"/>
</dbReference>
<evidence type="ECO:0000256" key="6">
    <source>
        <dbReference type="SAM" id="MobiDB-lite"/>
    </source>
</evidence>
<feature type="signal peptide" evidence="7">
    <location>
        <begin position="1"/>
        <end position="19"/>
    </location>
</feature>
<evidence type="ECO:0000256" key="3">
    <source>
        <dbReference type="ARBA" id="ARBA00022964"/>
    </source>
</evidence>
<dbReference type="PROSITE" id="PS51471">
    <property type="entry name" value="FE2OG_OXY"/>
    <property type="match status" value="1"/>
</dbReference>
<organism evidence="9 10">
    <name type="scientific">Prymnesium parvum</name>
    <name type="common">Toxic golden alga</name>
    <dbReference type="NCBI Taxonomy" id="97485"/>
    <lineage>
        <taxon>Eukaryota</taxon>
        <taxon>Haptista</taxon>
        <taxon>Haptophyta</taxon>
        <taxon>Prymnesiophyceae</taxon>
        <taxon>Prymnesiales</taxon>
        <taxon>Prymnesiaceae</taxon>
        <taxon>Prymnesium</taxon>
    </lineage>
</organism>
<comment type="caution">
    <text evidence="9">The sequence shown here is derived from an EMBL/GenBank/DDBJ whole genome shotgun (WGS) entry which is preliminary data.</text>
</comment>
<evidence type="ECO:0000256" key="1">
    <source>
        <dbReference type="ARBA" id="ARBA00001961"/>
    </source>
</evidence>
<keyword evidence="5" id="KW-0408">Iron</keyword>
<reference evidence="9 10" key="1">
    <citation type="journal article" date="2024" name="Science">
        <title>Giant polyketide synthase enzymes in the biosynthesis of giant marine polyether toxins.</title>
        <authorList>
            <person name="Fallon T.R."/>
            <person name="Shende V.V."/>
            <person name="Wierzbicki I.H."/>
            <person name="Pendleton A.L."/>
            <person name="Watervoot N.F."/>
            <person name="Auber R.P."/>
            <person name="Gonzalez D.J."/>
            <person name="Wisecaver J.H."/>
            <person name="Moore B.S."/>
        </authorList>
    </citation>
    <scope>NUCLEOTIDE SEQUENCE [LARGE SCALE GENOMIC DNA]</scope>
    <source>
        <strain evidence="9 10">12B1</strain>
    </source>
</reference>
<evidence type="ECO:0000256" key="7">
    <source>
        <dbReference type="SAM" id="SignalP"/>
    </source>
</evidence>
<dbReference type="Pfam" id="PF13640">
    <property type="entry name" value="2OG-FeII_Oxy_3"/>
    <property type="match status" value="1"/>
</dbReference>
<dbReference type="GO" id="GO:0031418">
    <property type="term" value="F:L-ascorbic acid binding"/>
    <property type="evidence" value="ECO:0007669"/>
    <property type="project" value="InterPro"/>
</dbReference>
<dbReference type="InterPro" id="IPR006620">
    <property type="entry name" value="Pro_4_hyd_alph"/>
</dbReference>
<evidence type="ECO:0000256" key="5">
    <source>
        <dbReference type="ARBA" id="ARBA00023004"/>
    </source>
</evidence>
<name>A0AB34K4T8_PRYPA</name>
<proteinExistence type="predicted"/>
<dbReference type="Gene3D" id="2.60.120.620">
    <property type="entry name" value="q2cbj1_9rhob like domain"/>
    <property type="match status" value="1"/>
</dbReference>
<dbReference type="InterPro" id="IPR005123">
    <property type="entry name" value="Oxoglu/Fe-dep_dioxygenase_dom"/>
</dbReference>
<dbReference type="InterPro" id="IPR044862">
    <property type="entry name" value="Pro_4_hyd_alph_FE2OG_OXY"/>
</dbReference>
<dbReference type="EMBL" id="JBGBPQ010000002">
    <property type="protein sequence ID" value="KAL1528167.1"/>
    <property type="molecule type" value="Genomic_DNA"/>
</dbReference>
<feature type="region of interest" description="Disordered" evidence="6">
    <location>
        <begin position="18"/>
        <end position="38"/>
    </location>
</feature>
<dbReference type="InterPro" id="IPR045054">
    <property type="entry name" value="P4HA-like"/>
</dbReference>
<keyword evidence="4" id="KW-0560">Oxidoreductase</keyword>
<keyword evidence="10" id="KW-1185">Reference proteome</keyword>
<dbReference type="GO" id="GO:0005783">
    <property type="term" value="C:endoplasmic reticulum"/>
    <property type="evidence" value="ECO:0007669"/>
    <property type="project" value="TreeGrafter"/>
</dbReference>
<dbReference type="SUPFAM" id="SSF51197">
    <property type="entry name" value="Clavaminate synthase-like"/>
    <property type="match status" value="1"/>
</dbReference>
<evidence type="ECO:0000313" key="10">
    <source>
        <dbReference type="Proteomes" id="UP001515480"/>
    </source>
</evidence>
<keyword evidence="3" id="KW-0223">Dioxygenase</keyword>
<feature type="domain" description="Fe2OG dioxygenase" evidence="8">
    <location>
        <begin position="180"/>
        <end position="294"/>
    </location>
</feature>
<dbReference type="Proteomes" id="UP001515480">
    <property type="component" value="Unassembled WGS sequence"/>
</dbReference>
<dbReference type="GO" id="GO:0005506">
    <property type="term" value="F:iron ion binding"/>
    <property type="evidence" value="ECO:0007669"/>
    <property type="project" value="InterPro"/>
</dbReference>
<keyword evidence="7" id="KW-0732">Signal</keyword>
<protein>
    <recommendedName>
        <fullName evidence="8">Fe2OG dioxygenase domain-containing protein</fullName>
    </recommendedName>
</protein>
<comment type="cofactor">
    <cofactor evidence="1">
        <name>L-ascorbate</name>
        <dbReference type="ChEBI" id="CHEBI:38290"/>
    </cofactor>
</comment>
<dbReference type="AlphaFoldDB" id="A0AB34K4T8"/>
<sequence>MAVALQLLAAALLLPPHRGTPRPTRWPRSARGAISMGSKGKSSFAAYTISGKGSDIFPLPAHRAAIQVHKKHKGAGCPPSKAPAEHVPPLLRGRLDARGLRVLHLDPPVWIVDGFFSAEECESYRALAEDAQRALRLEQSATFSASTATARTSATWFIRYQDAPQLLARAAALLGRPVDHFEEPQLVRYEPGQRFTWHYDAIPPSMLANGGQRIATLLVYLNDVETGGCTAFRDLREGGTDGDGQPKRLAVQPKKGRALLFFPSDADGAPDERTLHAGEPAKEDKWIAQLWLHEKPYTPANLPMGTCQREGDAAARAFAKEWQLEPPPPLISE</sequence>
<evidence type="ECO:0000256" key="4">
    <source>
        <dbReference type="ARBA" id="ARBA00023002"/>
    </source>
</evidence>
<dbReference type="PANTHER" id="PTHR10869:SF229">
    <property type="entry name" value="PROLYL 4-HYDROXYLASE ALPHA SUBUNIT DOMAIN-CONTAINING PROTEIN"/>
    <property type="match status" value="1"/>
</dbReference>
<evidence type="ECO:0000259" key="8">
    <source>
        <dbReference type="PROSITE" id="PS51471"/>
    </source>
</evidence>
<feature type="chain" id="PRO_5044194233" description="Fe2OG dioxygenase domain-containing protein" evidence="7">
    <location>
        <begin position="20"/>
        <end position="333"/>
    </location>
</feature>
<dbReference type="PANTHER" id="PTHR10869">
    <property type="entry name" value="PROLYL 4-HYDROXYLASE ALPHA SUBUNIT"/>
    <property type="match status" value="1"/>
</dbReference>